<evidence type="ECO:0000256" key="7">
    <source>
        <dbReference type="ARBA" id="ARBA00023136"/>
    </source>
</evidence>
<comment type="similarity">
    <text evidence="8">Belongs to the ABC transporter superfamily. Energy-coupling factor EcfA family.</text>
</comment>
<accession>A0ABW0LBY7</accession>
<dbReference type="InterPro" id="IPR003593">
    <property type="entry name" value="AAA+_ATPase"/>
</dbReference>
<comment type="subcellular location">
    <subcellularLocation>
        <location evidence="1 8">Cell membrane</location>
        <topology evidence="1 8">Peripheral membrane protein</topology>
    </subcellularLocation>
</comment>
<dbReference type="PANTHER" id="PTHR43553">
    <property type="entry name" value="HEAVY METAL TRANSPORTER"/>
    <property type="match status" value="1"/>
</dbReference>
<keyword evidence="7 8" id="KW-0472">Membrane</keyword>
<dbReference type="InterPro" id="IPR015856">
    <property type="entry name" value="ABC_transpr_CbiO/EcfA_su"/>
</dbReference>
<organism evidence="10 11">
    <name type="scientific">Lederbergia graminis</name>
    <dbReference type="NCBI Taxonomy" id="735518"/>
    <lineage>
        <taxon>Bacteria</taxon>
        <taxon>Bacillati</taxon>
        <taxon>Bacillota</taxon>
        <taxon>Bacilli</taxon>
        <taxon>Bacillales</taxon>
        <taxon>Bacillaceae</taxon>
        <taxon>Lederbergia</taxon>
    </lineage>
</organism>
<keyword evidence="2 8" id="KW-0813">Transport</keyword>
<dbReference type="EC" id="7.-.-.-" evidence="8"/>
<keyword evidence="5 8" id="KW-0067">ATP-binding</keyword>
<proteinExistence type="inferred from homology"/>
<gene>
    <name evidence="10" type="ORF">ACFPM4_01395</name>
</gene>
<dbReference type="EMBL" id="JBHSMC010000001">
    <property type="protein sequence ID" value="MFC5463400.1"/>
    <property type="molecule type" value="Genomic_DNA"/>
</dbReference>
<dbReference type="PROSITE" id="PS50893">
    <property type="entry name" value="ABC_TRANSPORTER_2"/>
    <property type="match status" value="1"/>
</dbReference>
<dbReference type="Pfam" id="PF00005">
    <property type="entry name" value="ABC_tran"/>
    <property type="match status" value="1"/>
</dbReference>
<evidence type="ECO:0000256" key="5">
    <source>
        <dbReference type="ARBA" id="ARBA00022840"/>
    </source>
</evidence>
<name>A0ABW0LBY7_9BACI</name>
<dbReference type="PROSITE" id="PS00211">
    <property type="entry name" value="ABC_TRANSPORTER_1"/>
    <property type="match status" value="1"/>
</dbReference>
<dbReference type="SUPFAM" id="SSF52540">
    <property type="entry name" value="P-loop containing nucleoside triphosphate hydrolases"/>
    <property type="match status" value="1"/>
</dbReference>
<keyword evidence="3 8" id="KW-1003">Cell membrane</keyword>
<dbReference type="PANTHER" id="PTHR43553:SF27">
    <property type="entry name" value="ENERGY-COUPLING FACTOR TRANSPORTER ATP-BINDING PROTEIN ECFA2"/>
    <property type="match status" value="1"/>
</dbReference>
<dbReference type="RefSeq" id="WP_382346804.1">
    <property type="nucleotide sequence ID" value="NZ_JBHSMC010000001.1"/>
</dbReference>
<feature type="domain" description="ABC transporter" evidence="9">
    <location>
        <begin position="3"/>
        <end position="242"/>
    </location>
</feature>
<sequence>MEIQFEGVSADYQIGPIRRKSILDTVNLHIQKGSFTAVIGHAGAGKTSLIKAMNGLLMPHTGKVKIDGITVEEDTRRLICKKVGMVFQFPESQLFAETVEKDICFGPLNFGVALQEAKTIAKKVIQQVGLSENILGNSPFSLSGGQKRRVAIAGILAMEPEVLVLDEPGAGLDRNGKKELFTLLTDLNLHHHLTIVMVTHDMKDVIDYADNVVIMENGKVVMHCNVRNAFSNLELINKWSLYLPDVLSLQMKIEKEIGRKLSMKCLTVEELSEAIIAADII</sequence>
<keyword evidence="11" id="KW-1185">Reference proteome</keyword>
<dbReference type="InterPro" id="IPR050095">
    <property type="entry name" value="ECF_ABC_transporter_ATP-bd"/>
</dbReference>
<keyword evidence="6" id="KW-1278">Translocase</keyword>
<evidence type="ECO:0000313" key="11">
    <source>
        <dbReference type="Proteomes" id="UP001596147"/>
    </source>
</evidence>
<comment type="function">
    <text evidence="8">ATP-binding (A) component of a common energy-coupling factor (ECF) ABC-transporter complex.</text>
</comment>
<dbReference type="Proteomes" id="UP001596147">
    <property type="component" value="Unassembled WGS sequence"/>
</dbReference>
<dbReference type="CDD" id="cd03225">
    <property type="entry name" value="ABC_cobalt_CbiO_domain1"/>
    <property type="match status" value="1"/>
</dbReference>
<evidence type="ECO:0000256" key="4">
    <source>
        <dbReference type="ARBA" id="ARBA00022741"/>
    </source>
</evidence>
<evidence type="ECO:0000259" key="9">
    <source>
        <dbReference type="PROSITE" id="PS50893"/>
    </source>
</evidence>
<dbReference type="Gene3D" id="3.40.50.300">
    <property type="entry name" value="P-loop containing nucleotide triphosphate hydrolases"/>
    <property type="match status" value="1"/>
</dbReference>
<comment type="caution">
    <text evidence="10">The sequence shown here is derived from an EMBL/GenBank/DDBJ whole genome shotgun (WGS) entry which is preliminary data.</text>
</comment>
<dbReference type="InterPro" id="IPR027417">
    <property type="entry name" value="P-loop_NTPase"/>
</dbReference>
<dbReference type="InterPro" id="IPR017871">
    <property type="entry name" value="ABC_transporter-like_CS"/>
</dbReference>
<evidence type="ECO:0000256" key="3">
    <source>
        <dbReference type="ARBA" id="ARBA00022475"/>
    </source>
</evidence>
<evidence type="ECO:0000256" key="2">
    <source>
        <dbReference type="ARBA" id="ARBA00022448"/>
    </source>
</evidence>
<dbReference type="InterPro" id="IPR003439">
    <property type="entry name" value="ABC_transporter-like_ATP-bd"/>
</dbReference>
<dbReference type="NCBIfam" id="TIGR04521">
    <property type="entry name" value="ECF_ATPase_2"/>
    <property type="match status" value="1"/>
</dbReference>
<evidence type="ECO:0000256" key="1">
    <source>
        <dbReference type="ARBA" id="ARBA00004202"/>
    </source>
</evidence>
<evidence type="ECO:0000256" key="6">
    <source>
        <dbReference type="ARBA" id="ARBA00022967"/>
    </source>
</evidence>
<comment type="subunit">
    <text evidence="8">Forms a stable energy-coupling factor (ECF) transporter complex composed of 2 membrane-embedded substrate-binding proteins (S component), 2 ATP-binding proteins (A component) and 2 transmembrane proteins (T component).</text>
</comment>
<protein>
    <recommendedName>
        <fullName evidence="8">Energy-coupling factor transporter ATP-binding protein EcfA2</fullName>
        <ecNumber evidence="8">7.-.-.-</ecNumber>
    </recommendedName>
</protein>
<evidence type="ECO:0000256" key="8">
    <source>
        <dbReference type="RuleBase" id="RU365104"/>
    </source>
</evidence>
<evidence type="ECO:0000313" key="10">
    <source>
        <dbReference type="EMBL" id="MFC5463400.1"/>
    </source>
</evidence>
<dbReference type="SMART" id="SM00382">
    <property type="entry name" value="AAA"/>
    <property type="match status" value="1"/>
</dbReference>
<keyword evidence="4 8" id="KW-0547">Nucleotide-binding</keyword>
<dbReference type="InterPro" id="IPR030946">
    <property type="entry name" value="EcfA2"/>
</dbReference>
<reference evidence="11" key="1">
    <citation type="journal article" date="2019" name="Int. J. Syst. Evol. Microbiol.">
        <title>The Global Catalogue of Microorganisms (GCM) 10K type strain sequencing project: providing services to taxonomists for standard genome sequencing and annotation.</title>
        <authorList>
            <consortium name="The Broad Institute Genomics Platform"/>
            <consortium name="The Broad Institute Genome Sequencing Center for Infectious Disease"/>
            <person name="Wu L."/>
            <person name="Ma J."/>
        </authorList>
    </citation>
    <scope>NUCLEOTIDE SEQUENCE [LARGE SCALE GENOMIC DNA]</scope>
    <source>
        <strain evidence="11">CGMCC 1.12237</strain>
    </source>
</reference>